<accession>A0A2G6E6A1</accession>
<protein>
    <submittedName>
        <fullName evidence="5">Peptidase M20</fullName>
    </submittedName>
</protein>
<sequence>MDQILQYIRGHRRQHLAQLFDLLRIPSVSTLPERAEDVKRCAQFLADDLQAMGMRNVNVMSTNGHPAVYAEWLEAPDAPTILIYGHYDVQPPDPLDLWESPPFDPQIRDGEIYARGSADDKGQAFAYFKAIEAYLSKKGSLPVNVKLLIEGEEEIGSAHTHKFVYDHLTLLQADAILLSDNSMFARGIPAICCGTRGLVACQIELESAARDLHSGAFGGVAENPIQVLADILSALKDDDERITIPGFYDDVLELSAEERQYFAGLPFDGEALQQEIGVRGFVGEKGFTPVEREWARPALDINGILGGFTGPGAKTIIPAKAMAKITMRLVSKQNPDKILQAAKDYISSLAPESVKLSFSGDAGGTAYLTPLDHPVLKHVAKAVRQSYGREPLFTRTGGSIGILSTFSDALRIPIAMVGLSYPDDNIHAPNEHLAEEAYYSGIETAARLFNELKNWDPGAAS</sequence>
<organism evidence="5 6">
    <name type="scientific">candidate division KSB3 bacterium</name>
    <dbReference type="NCBI Taxonomy" id="2044937"/>
    <lineage>
        <taxon>Bacteria</taxon>
        <taxon>candidate division KSB3</taxon>
    </lineage>
</organism>
<dbReference type="PANTHER" id="PTHR43270:SF12">
    <property type="entry name" value="SUCCINYL-DIAMINOPIMELATE DESUCCINYLASE"/>
    <property type="match status" value="1"/>
</dbReference>
<dbReference type="InterPro" id="IPR002933">
    <property type="entry name" value="Peptidase_M20"/>
</dbReference>
<dbReference type="InterPro" id="IPR051458">
    <property type="entry name" value="Cyt/Met_Dipeptidase"/>
</dbReference>
<dbReference type="NCBIfam" id="NF006579">
    <property type="entry name" value="PRK09104.1"/>
    <property type="match status" value="1"/>
</dbReference>
<dbReference type="Gene3D" id="3.30.70.360">
    <property type="match status" value="1"/>
</dbReference>
<proteinExistence type="predicted"/>
<dbReference type="InterPro" id="IPR011650">
    <property type="entry name" value="Peptidase_M20_dimer"/>
</dbReference>
<evidence type="ECO:0000256" key="1">
    <source>
        <dbReference type="ARBA" id="ARBA00022670"/>
    </source>
</evidence>
<name>A0A2G6E6A1_9BACT</name>
<dbReference type="Gene3D" id="3.40.630.10">
    <property type="entry name" value="Zn peptidases"/>
    <property type="match status" value="1"/>
</dbReference>
<evidence type="ECO:0000256" key="2">
    <source>
        <dbReference type="ARBA" id="ARBA00022723"/>
    </source>
</evidence>
<dbReference type="AlphaFoldDB" id="A0A2G6E6A1"/>
<feature type="domain" description="Peptidase M20 dimerisation" evidence="4">
    <location>
        <begin position="194"/>
        <end position="352"/>
    </location>
</feature>
<evidence type="ECO:0000259" key="4">
    <source>
        <dbReference type="Pfam" id="PF07687"/>
    </source>
</evidence>
<reference evidence="5 6" key="1">
    <citation type="submission" date="2017-10" db="EMBL/GenBank/DDBJ databases">
        <title>Novel microbial diversity and functional potential in the marine mammal oral microbiome.</title>
        <authorList>
            <person name="Dudek N.K."/>
            <person name="Sun C.L."/>
            <person name="Burstein D."/>
            <person name="Kantor R.S."/>
            <person name="Aliaga Goltsman D.S."/>
            <person name="Bik E.M."/>
            <person name="Thomas B.C."/>
            <person name="Banfield J.F."/>
            <person name="Relman D.A."/>
        </authorList>
    </citation>
    <scope>NUCLEOTIDE SEQUENCE [LARGE SCALE GENOMIC DNA]</scope>
    <source>
        <strain evidence="5">DOLZORAL124_49_17</strain>
    </source>
</reference>
<dbReference type="Pfam" id="PF07687">
    <property type="entry name" value="M20_dimer"/>
    <property type="match status" value="1"/>
</dbReference>
<dbReference type="GO" id="GO:0006508">
    <property type="term" value="P:proteolysis"/>
    <property type="evidence" value="ECO:0007669"/>
    <property type="project" value="UniProtKB-KW"/>
</dbReference>
<keyword evidence="2" id="KW-0479">Metal-binding</keyword>
<dbReference type="NCBIfam" id="NF005914">
    <property type="entry name" value="PRK07907.1"/>
    <property type="match status" value="1"/>
</dbReference>
<dbReference type="EMBL" id="PDPS01000026">
    <property type="protein sequence ID" value="PID57596.1"/>
    <property type="molecule type" value="Genomic_DNA"/>
</dbReference>
<dbReference type="GO" id="GO:0008233">
    <property type="term" value="F:peptidase activity"/>
    <property type="evidence" value="ECO:0007669"/>
    <property type="project" value="UniProtKB-KW"/>
</dbReference>
<dbReference type="SUPFAM" id="SSF53187">
    <property type="entry name" value="Zn-dependent exopeptidases"/>
    <property type="match status" value="1"/>
</dbReference>
<evidence type="ECO:0000256" key="3">
    <source>
        <dbReference type="ARBA" id="ARBA00022801"/>
    </source>
</evidence>
<evidence type="ECO:0000313" key="6">
    <source>
        <dbReference type="Proteomes" id="UP000229740"/>
    </source>
</evidence>
<gene>
    <name evidence="5" type="ORF">CSB45_07160</name>
</gene>
<keyword evidence="3" id="KW-0378">Hydrolase</keyword>
<dbReference type="PANTHER" id="PTHR43270">
    <property type="entry name" value="BETA-ALA-HIS DIPEPTIDASE"/>
    <property type="match status" value="1"/>
</dbReference>
<comment type="caution">
    <text evidence="5">The sequence shown here is derived from an EMBL/GenBank/DDBJ whole genome shotgun (WGS) entry which is preliminary data.</text>
</comment>
<dbReference type="Pfam" id="PF01546">
    <property type="entry name" value="Peptidase_M20"/>
    <property type="match status" value="1"/>
</dbReference>
<keyword evidence="1" id="KW-0645">Protease</keyword>
<evidence type="ECO:0000313" key="5">
    <source>
        <dbReference type="EMBL" id="PID57596.1"/>
    </source>
</evidence>
<dbReference type="Proteomes" id="UP000229740">
    <property type="component" value="Unassembled WGS sequence"/>
</dbReference>
<dbReference type="GO" id="GO:0046872">
    <property type="term" value="F:metal ion binding"/>
    <property type="evidence" value="ECO:0007669"/>
    <property type="project" value="UniProtKB-KW"/>
</dbReference>
<dbReference type="NCBIfam" id="NF006053">
    <property type="entry name" value="PRK08201.1"/>
    <property type="match status" value="1"/>
</dbReference>